<feature type="transmembrane region" description="Helical" evidence="2">
    <location>
        <begin position="245"/>
        <end position="268"/>
    </location>
</feature>
<feature type="transmembrane region" description="Helical" evidence="2">
    <location>
        <begin position="103"/>
        <end position="120"/>
    </location>
</feature>
<keyword evidence="2" id="KW-0812">Transmembrane</keyword>
<dbReference type="Pfam" id="PF05656">
    <property type="entry name" value="DUF805"/>
    <property type="match status" value="2"/>
</dbReference>
<evidence type="ECO:0000313" key="3">
    <source>
        <dbReference type="EMBL" id="SVB20592.1"/>
    </source>
</evidence>
<evidence type="ECO:0000256" key="1">
    <source>
        <dbReference type="SAM" id="MobiDB-lite"/>
    </source>
</evidence>
<dbReference type="AlphaFoldDB" id="A0A382C4A7"/>
<proteinExistence type="predicted"/>
<dbReference type="EMBL" id="UINC01032624">
    <property type="protein sequence ID" value="SVB20592.1"/>
    <property type="molecule type" value="Genomic_DNA"/>
</dbReference>
<keyword evidence="2" id="KW-1133">Transmembrane helix</keyword>
<dbReference type="PANTHER" id="PTHR34980">
    <property type="entry name" value="INNER MEMBRANE PROTEIN-RELATED-RELATED"/>
    <property type="match status" value="1"/>
</dbReference>
<reference evidence="3" key="1">
    <citation type="submission" date="2018-05" db="EMBL/GenBank/DDBJ databases">
        <authorList>
            <person name="Lanie J.A."/>
            <person name="Ng W.-L."/>
            <person name="Kazmierczak K.M."/>
            <person name="Andrzejewski T.M."/>
            <person name="Davidsen T.M."/>
            <person name="Wayne K.J."/>
            <person name="Tettelin H."/>
            <person name="Glass J.I."/>
            <person name="Rusch D."/>
            <person name="Podicherti R."/>
            <person name="Tsui H.-C.T."/>
            <person name="Winkler M.E."/>
        </authorList>
    </citation>
    <scope>NUCLEOTIDE SEQUENCE</scope>
</reference>
<evidence type="ECO:0008006" key="4">
    <source>
        <dbReference type="Google" id="ProtNLM"/>
    </source>
</evidence>
<protein>
    <recommendedName>
        <fullName evidence="4">DUF805 domain-containing protein</fullName>
    </recommendedName>
</protein>
<name>A0A382C4A7_9ZZZZ</name>
<evidence type="ECO:0000256" key="2">
    <source>
        <dbReference type="SAM" id="Phobius"/>
    </source>
</evidence>
<feature type="transmembrane region" description="Helical" evidence="2">
    <location>
        <begin position="140"/>
        <end position="159"/>
    </location>
</feature>
<feature type="transmembrane region" description="Helical" evidence="2">
    <location>
        <begin position="171"/>
        <end position="200"/>
    </location>
</feature>
<dbReference type="GO" id="GO:0005886">
    <property type="term" value="C:plasma membrane"/>
    <property type="evidence" value="ECO:0007669"/>
    <property type="project" value="TreeGrafter"/>
</dbReference>
<feature type="transmembrane region" description="Helical" evidence="2">
    <location>
        <begin position="322"/>
        <end position="348"/>
    </location>
</feature>
<organism evidence="3">
    <name type="scientific">marine metagenome</name>
    <dbReference type="NCBI Taxonomy" id="408172"/>
    <lineage>
        <taxon>unclassified sequences</taxon>
        <taxon>metagenomes</taxon>
        <taxon>ecological metagenomes</taxon>
    </lineage>
</organism>
<dbReference type="InterPro" id="IPR008523">
    <property type="entry name" value="DUF805"/>
</dbReference>
<keyword evidence="2" id="KW-0472">Membrane</keyword>
<feature type="transmembrane region" description="Helical" evidence="2">
    <location>
        <begin position="280"/>
        <end position="302"/>
    </location>
</feature>
<sequence length="373" mass="42615">MSPGEAPSPEVRAARAAEAKAREERENNPALMAAYQEKKRKEEEARLEREEREEEEKKIKDDYDKWRGSASKAITFQDSITASNQGWLWVFFGLGGRLEQRRYFISTLFVYIVFIASLHYVLSTYYDSTYFDIYTGSGPWWLGFLWAWVVFGYPSYAITSKRLADLDVEPMVAIGVMAIIIIPFLGPILQIMAWLALLVIPGTEGSNNYGPEPKASVNARNADPGRQGWYWLFFSVRGRLEQKRFVIGSLAMGVMFFSAVHFTFWAGVPFLGMEPGGNYFGLYTGSAPWWYGFFWSWVIFGYPQYALATKRLMDLEIEPQVALVFVFIIIIYFIGPFLQLGMWVWLVAAPGTEGDNKFGPETRNSVDARYVSK</sequence>
<feature type="compositionally biased region" description="Basic and acidic residues" evidence="1">
    <location>
        <begin position="12"/>
        <end position="27"/>
    </location>
</feature>
<feature type="compositionally biased region" description="Basic and acidic residues" evidence="1">
    <location>
        <begin position="36"/>
        <end position="54"/>
    </location>
</feature>
<feature type="region of interest" description="Disordered" evidence="1">
    <location>
        <begin position="1"/>
        <end position="54"/>
    </location>
</feature>
<accession>A0A382C4A7</accession>
<gene>
    <name evidence="3" type="ORF">METZ01_LOCUS173446</name>
</gene>